<dbReference type="AlphaFoldDB" id="A0A392NII3"/>
<name>A0A392NII3_9FABA</name>
<feature type="region of interest" description="Disordered" evidence="1">
    <location>
        <begin position="1"/>
        <end position="45"/>
    </location>
</feature>
<comment type="caution">
    <text evidence="2">The sequence shown here is derived from an EMBL/GenBank/DDBJ whole genome shotgun (WGS) entry which is preliminary data.</text>
</comment>
<organism evidence="2 3">
    <name type="scientific">Trifolium medium</name>
    <dbReference type="NCBI Taxonomy" id="97028"/>
    <lineage>
        <taxon>Eukaryota</taxon>
        <taxon>Viridiplantae</taxon>
        <taxon>Streptophyta</taxon>
        <taxon>Embryophyta</taxon>
        <taxon>Tracheophyta</taxon>
        <taxon>Spermatophyta</taxon>
        <taxon>Magnoliopsida</taxon>
        <taxon>eudicotyledons</taxon>
        <taxon>Gunneridae</taxon>
        <taxon>Pentapetalae</taxon>
        <taxon>rosids</taxon>
        <taxon>fabids</taxon>
        <taxon>Fabales</taxon>
        <taxon>Fabaceae</taxon>
        <taxon>Papilionoideae</taxon>
        <taxon>50 kb inversion clade</taxon>
        <taxon>NPAAA clade</taxon>
        <taxon>Hologalegina</taxon>
        <taxon>IRL clade</taxon>
        <taxon>Trifolieae</taxon>
        <taxon>Trifolium</taxon>
    </lineage>
</organism>
<accession>A0A392NII3</accession>
<feature type="compositionally biased region" description="Basic and acidic residues" evidence="1">
    <location>
        <begin position="19"/>
        <end position="45"/>
    </location>
</feature>
<keyword evidence="3" id="KW-1185">Reference proteome</keyword>
<reference evidence="2 3" key="1">
    <citation type="journal article" date="2018" name="Front. Plant Sci.">
        <title>Red Clover (Trifolium pratense) and Zigzag Clover (T. medium) - A Picture of Genomic Similarities and Differences.</title>
        <authorList>
            <person name="Dluhosova J."/>
            <person name="Istvanek J."/>
            <person name="Nedelnik J."/>
            <person name="Repkova J."/>
        </authorList>
    </citation>
    <scope>NUCLEOTIDE SEQUENCE [LARGE SCALE GENOMIC DNA]</scope>
    <source>
        <strain evidence="3">cv. 10/8</strain>
        <tissue evidence="2">Leaf</tissue>
    </source>
</reference>
<protein>
    <submittedName>
        <fullName evidence="2">Uncharacterized protein</fullName>
    </submittedName>
</protein>
<proteinExistence type="predicted"/>
<evidence type="ECO:0000313" key="2">
    <source>
        <dbReference type="EMBL" id="MCH99049.1"/>
    </source>
</evidence>
<sequence length="45" mass="4646">MVKNGASGDGGGESGVEAVVRERGRDGREKGDNKGKSGKDRGDRN</sequence>
<evidence type="ECO:0000313" key="3">
    <source>
        <dbReference type="Proteomes" id="UP000265520"/>
    </source>
</evidence>
<dbReference type="EMBL" id="LXQA010039232">
    <property type="protein sequence ID" value="MCH99049.1"/>
    <property type="molecule type" value="Genomic_DNA"/>
</dbReference>
<dbReference type="Proteomes" id="UP000265520">
    <property type="component" value="Unassembled WGS sequence"/>
</dbReference>
<evidence type="ECO:0000256" key="1">
    <source>
        <dbReference type="SAM" id="MobiDB-lite"/>
    </source>
</evidence>